<dbReference type="GO" id="GO:0003676">
    <property type="term" value="F:nucleic acid binding"/>
    <property type="evidence" value="ECO:0007669"/>
    <property type="project" value="InterPro"/>
</dbReference>
<dbReference type="Proteomes" id="UP000740883">
    <property type="component" value="Unassembled WGS sequence"/>
</dbReference>
<dbReference type="InterPro" id="IPR036875">
    <property type="entry name" value="Znf_CCHC_sf"/>
</dbReference>
<proteinExistence type="predicted"/>
<sequence length="232" mass="26759">MVFFKDKESLAEALKKNISAFGNEAFTEILLPRDTKFVITGVPVIYDLKEITQEISETFKVSDLSWVRSKNKSRGNVVGFAQNTTDLEKELIKGEVRIGFRNFPLKKFKAKAITCFKCQKRGHTSIACRQEKDKCKRCGGSHRLTQCQKKGKMPIGQVNKPDLKKYLRRSQNLTEEKSLFLSRKRQRLILKPNAKGVKNLSRRNLRLSRGVLLGKKRARSSGRRLRHFELNF</sequence>
<reference evidence="2 3" key="1">
    <citation type="journal article" date="2020" name="Genome Biol. Evol.">
        <title>Comparative genomics of strictly vertically transmitted, feminizing microsporidia endosymbionts of amphipod crustaceans.</title>
        <authorList>
            <person name="Cormier A."/>
            <person name="Chebbi M.A."/>
            <person name="Giraud I."/>
            <person name="Wattier R."/>
            <person name="Teixeira M."/>
            <person name="Gilbert C."/>
            <person name="Rigaud T."/>
            <person name="Cordaux R."/>
        </authorList>
    </citation>
    <scope>NUCLEOTIDE SEQUENCE [LARGE SCALE GENOMIC DNA]</scope>
    <source>
        <strain evidence="2 3">Ou3-Ou53</strain>
    </source>
</reference>
<accession>A0A9P6KX86</accession>
<dbReference type="InterPro" id="IPR001878">
    <property type="entry name" value="Znf_CCHC"/>
</dbReference>
<evidence type="ECO:0000313" key="2">
    <source>
        <dbReference type="EMBL" id="KAF9760955.1"/>
    </source>
</evidence>
<dbReference type="SMART" id="SM00343">
    <property type="entry name" value="ZnF_C2HC"/>
    <property type="match status" value="2"/>
</dbReference>
<comment type="caution">
    <text evidence="2">The sequence shown here is derived from an EMBL/GenBank/DDBJ whole genome shotgun (WGS) entry which is preliminary data.</text>
</comment>
<dbReference type="GO" id="GO:0008270">
    <property type="term" value="F:zinc ion binding"/>
    <property type="evidence" value="ECO:0007669"/>
    <property type="project" value="InterPro"/>
</dbReference>
<gene>
    <name evidence="2" type="ORF">NGRA_2936</name>
</gene>
<dbReference type="Gene3D" id="4.10.60.10">
    <property type="entry name" value="Zinc finger, CCHC-type"/>
    <property type="match status" value="1"/>
</dbReference>
<dbReference type="EMBL" id="SBJO01000469">
    <property type="protein sequence ID" value="KAF9760955.1"/>
    <property type="molecule type" value="Genomic_DNA"/>
</dbReference>
<dbReference type="AlphaFoldDB" id="A0A9P6KX86"/>
<dbReference type="SUPFAM" id="SSF57756">
    <property type="entry name" value="Retrovirus zinc finger-like domains"/>
    <property type="match status" value="1"/>
</dbReference>
<evidence type="ECO:0000313" key="3">
    <source>
        <dbReference type="Proteomes" id="UP000740883"/>
    </source>
</evidence>
<name>A0A9P6KX86_9MICR</name>
<keyword evidence="3" id="KW-1185">Reference proteome</keyword>
<evidence type="ECO:0000259" key="1">
    <source>
        <dbReference type="SMART" id="SM00343"/>
    </source>
</evidence>
<protein>
    <recommendedName>
        <fullName evidence="1">CCHC-type domain-containing protein</fullName>
    </recommendedName>
</protein>
<feature type="domain" description="CCHC-type" evidence="1">
    <location>
        <begin position="114"/>
        <end position="130"/>
    </location>
</feature>
<feature type="domain" description="CCHC-type" evidence="1">
    <location>
        <begin position="134"/>
        <end position="149"/>
    </location>
</feature>
<organism evidence="2 3">
    <name type="scientific">Nosema granulosis</name>
    <dbReference type="NCBI Taxonomy" id="83296"/>
    <lineage>
        <taxon>Eukaryota</taxon>
        <taxon>Fungi</taxon>
        <taxon>Fungi incertae sedis</taxon>
        <taxon>Microsporidia</taxon>
        <taxon>Nosematidae</taxon>
        <taxon>Nosema</taxon>
    </lineage>
</organism>